<dbReference type="InterPro" id="IPR027417">
    <property type="entry name" value="P-loop_NTPase"/>
</dbReference>
<keyword evidence="3" id="KW-1185">Reference proteome</keyword>
<evidence type="ECO:0000259" key="1">
    <source>
        <dbReference type="PROSITE" id="PS50837"/>
    </source>
</evidence>
<dbReference type="EMBL" id="JAMPKX010000007">
    <property type="protein sequence ID" value="MEP0948433.1"/>
    <property type="molecule type" value="Genomic_DNA"/>
</dbReference>
<feature type="domain" description="NACHT" evidence="1">
    <location>
        <begin position="133"/>
        <end position="256"/>
    </location>
</feature>
<dbReference type="Pfam" id="PF22727">
    <property type="entry name" value="NCH2"/>
    <property type="match status" value="1"/>
</dbReference>
<proteinExistence type="predicted"/>
<gene>
    <name evidence="2" type="ORF">NC992_16225</name>
</gene>
<organism evidence="2 3">
    <name type="scientific">Leptolyngbya subtilissima DQ-A4</name>
    <dbReference type="NCBI Taxonomy" id="2933933"/>
    <lineage>
        <taxon>Bacteria</taxon>
        <taxon>Bacillati</taxon>
        <taxon>Cyanobacteriota</taxon>
        <taxon>Cyanophyceae</taxon>
        <taxon>Leptolyngbyales</taxon>
        <taxon>Leptolyngbyaceae</taxon>
        <taxon>Leptolyngbya group</taxon>
        <taxon>Leptolyngbya</taxon>
    </lineage>
</organism>
<evidence type="ECO:0000313" key="3">
    <source>
        <dbReference type="Proteomes" id="UP001482513"/>
    </source>
</evidence>
<evidence type="ECO:0000313" key="2">
    <source>
        <dbReference type="EMBL" id="MEP0948433.1"/>
    </source>
</evidence>
<dbReference type="InterPro" id="IPR054501">
    <property type="entry name" value="NCH2"/>
</dbReference>
<dbReference type="Proteomes" id="UP001482513">
    <property type="component" value="Unassembled WGS sequence"/>
</dbReference>
<name>A0ABV0K6M3_9CYAN</name>
<protein>
    <submittedName>
        <fullName evidence="2">NACHT domain-containing protein</fullName>
    </submittedName>
</protein>
<dbReference type="SUPFAM" id="SSF52540">
    <property type="entry name" value="P-loop containing nucleoside triphosphate hydrolases"/>
    <property type="match status" value="1"/>
</dbReference>
<dbReference type="Gene3D" id="3.40.50.300">
    <property type="entry name" value="P-loop containing nucleotide triphosphate hydrolases"/>
    <property type="match status" value="1"/>
</dbReference>
<dbReference type="PANTHER" id="PTHR46312:SF2">
    <property type="entry name" value="NUCLEOTIDE-BINDING OLIGOMERIZATION DOMAIN-CONTAINING PROTEIN 2-LIKE"/>
    <property type="match status" value="1"/>
</dbReference>
<accession>A0ABV0K6M3</accession>
<dbReference type="PROSITE" id="PS50837">
    <property type="entry name" value="NACHT"/>
    <property type="match status" value="1"/>
</dbReference>
<dbReference type="PANTHER" id="PTHR46312">
    <property type="entry name" value="NACHT DOMAIN-CONTAINING PROTEIN"/>
    <property type="match status" value="1"/>
</dbReference>
<dbReference type="RefSeq" id="WP_190704068.1">
    <property type="nucleotide sequence ID" value="NZ_JAMPKX010000007.1"/>
</dbReference>
<reference evidence="2 3" key="1">
    <citation type="submission" date="2022-04" db="EMBL/GenBank/DDBJ databases">
        <title>Positive selection, recombination, and allopatry shape intraspecific diversity of widespread and dominant cyanobacteria.</title>
        <authorList>
            <person name="Wei J."/>
            <person name="Shu W."/>
            <person name="Hu C."/>
        </authorList>
    </citation>
    <scope>NUCLEOTIDE SEQUENCE [LARGE SCALE GENOMIC DNA]</scope>
    <source>
        <strain evidence="2 3">DQ-A4</strain>
    </source>
</reference>
<dbReference type="Pfam" id="PF05729">
    <property type="entry name" value="NACHT"/>
    <property type="match status" value="1"/>
</dbReference>
<sequence length="711" mass="80686">MTGIEIATTTAITAAASGLTKIAIDVFRDTSGGFLEHLRGGMDERTRTFIFQALQKYVESYRYRQCQLKVLGMRQPVDLEEVYTSVRLLNTQDIKELESIEALEKAYREQGRRASSDSEKKAKPGIELAREKQYLMVLGSPGAGKSTFLRKIGLEALKGNKGDLRHRCIPVFIELKRLTESTIDIKKLIVQEFQTCSFPKAEEFTNRALKQGRLLILFDGLDEVPTDNLNNAIRTIQDFVDQYKANRFIASCRTAAYRTSFRQFTDVAMANFDNAQMEQFITNWFSNPEDKRTNKAQTCWEVLEQPENQAAKELAQTPLLLTFLCLVYGRAQRFPENRAQLYGKALRILLEEWAAEKAIMQRDIYDGLSTELEEVMLAEIACKAFIKDQFFFSRRELVAGIKTFLASNLNAPQHLDGEAVLNAIAIQQGVFIERADDAYTFSHLTLQEYLVAQYIVDHQRTLELVTKHMFDNRWREVFLLVPGLMRGGSNDLLLQIEAEASAQLNIPELQAFLDWSKQATDGSSGRFKPAAKRVLAIYIALALALAHSQSDSNFGIAITHSQLDAARNLARALDPQLAQSYALNRARDLYRAKALAPDLTIDLALSLDKLKIFKFANFTDLIAKVSASESDSKDESQSHKIFGEPVNCILKIWWDTLQIDPTSLILKDKELRALENYFYANELMVKCKEAAVRVTPELWAEIEERMVTVRE</sequence>
<comment type="caution">
    <text evidence="2">The sequence shown here is derived from an EMBL/GenBank/DDBJ whole genome shotgun (WGS) entry which is preliminary data.</text>
</comment>
<dbReference type="InterPro" id="IPR007111">
    <property type="entry name" value="NACHT_NTPase"/>
</dbReference>